<dbReference type="GO" id="GO:0004066">
    <property type="term" value="F:asparagine synthase (glutamine-hydrolyzing) activity"/>
    <property type="evidence" value="ECO:0007669"/>
    <property type="project" value="UniProtKB-EC"/>
</dbReference>
<sequence>MYRYISFIWNAADPQATETAHFLQNTFTDMSSAWQTAYDGSGLCVMHRDEEPNRMQAYALPTQDENSGGVVVGKLLTRDRRPEAVSRNAHITVPEARRVIHTSGRALVEDYWGTYVAFFQRGPRKYVLVDPMGQLPCYKTGYRGVEIYFTYMPDVAACRFLDFSIDWPVIAKGLIYPVDHTRVPICEMTKIKSGECVTITPEGTAKTFYWNPQKITQTDVIEDVDEASRTLRQAILATVTSMAAPYDGAIDMIGGLDSSILMAALAQVPAPFKLTGLNSYEEDPGGDERYYVRQTCHHLGVPLIEHKAEVSRFTVHGDDMVPITPWPTDHCVAPTYKKFIHDRLTENGGGVIFNGSGGDEMLYCHGKNYAVIDYLKTHGIRPPLFRLIMEASRMQQRSVWSILPSIMRDGFGKNRIEAVAAQPTSLLTAQVQDMVEAERQREEQTVHPWLEFRENVTPGKIDHIEPLIFGQYKREEAMVPEHFFETLRPYLSLPVIETCLRIPLWVLLADGKGRGLARKAFKDLLPPEVVWRSSKSLSGKYFWSYTLANLDKFRELLMDGELVREGLLDRASLEKTLNRDHDIELRDFAGVHSYLSAELWARKMKGETFADIVRSNVA</sequence>
<comment type="pathway">
    <text evidence="1">Amino-acid biosynthesis; L-asparagine biosynthesis; L-asparagine from L-aspartate (L-Gln route): step 1/1.</text>
</comment>
<dbReference type="SUPFAM" id="SSF52402">
    <property type="entry name" value="Adenine nucleotide alpha hydrolases-like"/>
    <property type="match status" value="1"/>
</dbReference>
<dbReference type="EC" id="6.3.5.4" evidence="2"/>
<evidence type="ECO:0000313" key="5">
    <source>
        <dbReference type="EMBL" id="PHZ83568.1"/>
    </source>
</evidence>
<evidence type="ECO:0000259" key="4">
    <source>
        <dbReference type="Pfam" id="PF00733"/>
    </source>
</evidence>
<gene>
    <name evidence="5" type="ORF">CRD36_16515</name>
</gene>
<dbReference type="EMBL" id="PDEM01000032">
    <property type="protein sequence ID" value="PHZ83568.1"/>
    <property type="molecule type" value="Genomic_DNA"/>
</dbReference>
<evidence type="ECO:0000313" key="6">
    <source>
        <dbReference type="Proteomes" id="UP000229730"/>
    </source>
</evidence>
<dbReference type="OrthoDB" id="7053173at2"/>
<dbReference type="InterPro" id="IPR051786">
    <property type="entry name" value="ASN_synthetase/amidase"/>
</dbReference>
<organism evidence="5 6">
    <name type="scientific">Paremcibacter congregatus</name>
    <dbReference type="NCBI Taxonomy" id="2043170"/>
    <lineage>
        <taxon>Bacteria</taxon>
        <taxon>Pseudomonadati</taxon>
        <taxon>Pseudomonadota</taxon>
        <taxon>Alphaproteobacteria</taxon>
        <taxon>Emcibacterales</taxon>
        <taxon>Emcibacteraceae</taxon>
        <taxon>Paremcibacter</taxon>
    </lineage>
</organism>
<accession>A0A2G4YMN3</accession>
<dbReference type="InParanoid" id="A0A2G4YMN3"/>
<evidence type="ECO:0000256" key="3">
    <source>
        <dbReference type="ARBA" id="ARBA00048741"/>
    </source>
</evidence>
<keyword evidence="6" id="KW-1185">Reference proteome</keyword>
<dbReference type="Pfam" id="PF00733">
    <property type="entry name" value="Asn_synthase"/>
    <property type="match status" value="1"/>
</dbReference>
<dbReference type="AlphaFoldDB" id="A0A2G4YMN3"/>
<dbReference type="RefSeq" id="WP_099475073.1">
    <property type="nucleotide sequence ID" value="NZ_CP041025.1"/>
</dbReference>
<protein>
    <recommendedName>
        <fullName evidence="2">asparagine synthase (glutamine-hydrolyzing)</fullName>
        <ecNumber evidence="2">6.3.5.4</ecNumber>
    </recommendedName>
</protein>
<comment type="catalytic activity">
    <reaction evidence="3">
        <text>L-aspartate + L-glutamine + ATP + H2O = L-asparagine + L-glutamate + AMP + diphosphate + H(+)</text>
        <dbReference type="Rhea" id="RHEA:12228"/>
        <dbReference type="ChEBI" id="CHEBI:15377"/>
        <dbReference type="ChEBI" id="CHEBI:15378"/>
        <dbReference type="ChEBI" id="CHEBI:29985"/>
        <dbReference type="ChEBI" id="CHEBI:29991"/>
        <dbReference type="ChEBI" id="CHEBI:30616"/>
        <dbReference type="ChEBI" id="CHEBI:33019"/>
        <dbReference type="ChEBI" id="CHEBI:58048"/>
        <dbReference type="ChEBI" id="CHEBI:58359"/>
        <dbReference type="ChEBI" id="CHEBI:456215"/>
        <dbReference type="EC" id="6.3.5.4"/>
    </reaction>
</comment>
<dbReference type="InterPro" id="IPR001962">
    <property type="entry name" value="Asn_synthase"/>
</dbReference>
<reference evidence="5 6" key="1">
    <citation type="submission" date="2017-10" db="EMBL/GenBank/DDBJ databases">
        <title>Frigbacter circumglobatus gen. nov. sp. nov., isolated from sediment cultured in situ.</title>
        <authorList>
            <person name="Zhao Z."/>
        </authorList>
    </citation>
    <scope>NUCLEOTIDE SEQUENCE [LARGE SCALE GENOMIC DNA]</scope>
    <source>
        <strain evidence="5 6">ZYL</strain>
    </source>
</reference>
<evidence type="ECO:0000256" key="1">
    <source>
        <dbReference type="ARBA" id="ARBA00005187"/>
    </source>
</evidence>
<dbReference type="GO" id="GO:0006529">
    <property type="term" value="P:asparagine biosynthetic process"/>
    <property type="evidence" value="ECO:0007669"/>
    <property type="project" value="InterPro"/>
</dbReference>
<dbReference type="PANTHER" id="PTHR43284:SF1">
    <property type="entry name" value="ASPARAGINE SYNTHETASE"/>
    <property type="match status" value="1"/>
</dbReference>
<dbReference type="Gene3D" id="3.40.50.620">
    <property type="entry name" value="HUPs"/>
    <property type="match status" value="1"/>
</dbReference>
<evidence type="ECO:0000256" key="2">
    <source>
        <dbReference type="ARBA" id="ARBA00012737"/>
    </source>
</evidence>
<comment type="caution">
    <text evidence="5">The sequence shown here is derived from an EMBL/GenBank/DDBJ whole genome shotgun (WGS) entry which is preliminary data.</text>
</comment>
<dbReference type="Proteomes" id="UP000229730">
    <property type="component" value="Unassembled WGS sequence"/>
</dbReference>
<name>A0A2G4YMN3_9PROT</name>
<feature type="domain" description="Asparagine synthetase" evidence="4">
    <location>
        <begin position="254"/>
        <end position="601"/>
    </location>
</feature>
<proteinExistence type="predicted"/>
<dbReference type="PANTHER" id="PTHR43284">
    <property type="entry name" value="ASPARAGINE SYNTHETASE (GLUTAMINE-HYDROLYZING)"/>
    <property type="match status" value="1"/>
</dbReference>
<dbReference type="InterPro" id="IPR014729">
    <property type="entry name" value="Rossmann-like_a/b/a_fold"/>
</dbReference>